<feature type="transmembrane region" description="Helical" evidence="6">
    <location>
        <begin position="56"/>
        <end position="78"/>
    </location>
</feature>
<protein>
    <recommendedName>
        <fullName evidence="6">Protein DETOXIFICATION</fullName>
    </recommendedName>
    <alternativeName>
        <fullName evidence="6">Multidrug and toxic compound extrusion protein</fullName>
    </alternativeName>
</protein>
<keyword evidence="5 6" id="KW-0472">Membrane</keyword>
<dbReference type="GO" id="GO:0016020">
    <property type="term" value="C:membrane"/>
    <property type="evidence" value="ECO:0007669"/>
    <property type="project" value="UniProtKB-SubCell"/>
</dbReference>
<proteinExistence type="inferred from homology"/>
<evidence type="ECO:0000256" key="6">
    <source>
        <dbReference type="RuleBase" id="RU004914"/>
    </source>
</evidence>
<sequence length="499" mass="54330">MGGEEGGVTEPLLGFNGDARTGGHSRAAFFTGKEGDRESIRGVRDFFREFAAESKVLWFLAGPAMFTAICQYSLGAVTQIVAGQLGTIELAAVSVENSVIAGLSFGLMLGMGSALETLCGQAYGAGDLDMLGVYMQRSWLILLATALLLTPLYVFATSWMNLIGQTPDISRAAGRFALWMLPQLFAYALNFPLAKFLQAQSRLMFRAAVAAGTLLLHALLNWLLVLRLGWGLPGAALVLNLSWWIIVGTQMVYIFGGACGEAWSGFSWKAFNQIWGFVRLSVASAVMLCLEFWYYTVLILCAGYLTNAKISVDAISICMNISGWTLMVALGSNIATSVRVSNELGAGHPKRAKFAVVVSVLTSFLIGLFLALLMMITRKEFPYAFTISAEVREMVYQLTPLLAITITANNVQPVLSGLAIGAGWQAFVAYINIGSYYFFGVPIGLLLAFKFDFGVKGIWCGMIFGTLLQTMILVLMAFRTNWNKEASTTRDRVKKWGEV</sequence>
<feature type="transmembrane region" description="Helical" evidence="6">
    <location>
        <begin position="230"/>
        <end position="255"/>
    </location>
</feature>
<evidence type="ECO:0000313" key="7">
    <source>
        <dbReference type="EMBL" id="CAA2628735.1"/>
    </source>
</evidence>
<evidence type="ECO:0000256" key="1">
    <source>
        <dbReference type="ARBA" id="ARBA00004141"/>
    </source>
</evidence>
<feature type="transmembrane region" description="Helical" evidence="6">
    <location>
        <begin position="139"/>
        <end position="160"/>
    </location>
</feature>
<feature type="transmembrane region" description="Helical" evidence="6">
    <location>
        <begin position="455"/>
        <end position="478"/>
    </location>
</feature>
<feature type="transmembrane region" description="Helical" evidence="6">
    <location>
        <begin position="354"/>
        <end position="376"/>
    </location>
</feature>
<keyword evidence="8" id="KW-1185">Reference proteome</keyword>
<dbReference type="Pfam" id="PF01554">
    <property type="entry name" value="MatE"/>
    <property type="match status" value="2"/>
</dbReference>
<reference evidence="7 8" key="1">
    <citation type="submission" date="2019-12" db="EMBL/GenBank/DDBJ databases">
        <authorList>
            <person name="Scholz U."/>
            <person name="Mascher M."/>
            <person name="Fiebig A."/>
        </authorList>
    </citation>
    <scope>NUCLEOTIDE SEQUENCE</scope>
</reference>
<accession>A0A7I8JF01</accession>
<dbReference type="AlphaFoldDB" id="A0A7I8JF01"/>
<feature type="transmembrane region" description="Helical" evidence="6">
    <location>
        <begin position="427"/>
        <end position="449"/>
    </location>
</feature>
<evidence type="ECO:0000256" key="5">
    <source>
        <dbReference type="ARBA" id="ARBA00023136"/>
    </source>
</evidence>
<keyword evidence="3 6" id="KW-0812">Transmembrane</keyword>
<dbReference type="NCBIfam" id="TIGR00797">
    <property type="entry name" value="matE"/>
    <property type="match status" value="1"/>
</dbReference>
<comment type="subcellular location">
    <subcellularLocation>
        <location evidence="1">Membrane</location>
        <topology evidence="1">Multi-pass membrane protein</topology>
    </subcellularLocation>
</comment>
<feature type="transmembrane region" description="Helical" evidence="6">
    <location>
        <begin position="203"/>
        <end position="224"/>
    </location>
</feature>
<dbReference type="InterPro" id="IPR045069">
    <property type="entry name" value="MATE_euk"/>
</dbReference>
<dbReference type="EMBL" id="LR743598">
    <property type="protein sequence ID" value="CAA2628735.1"/>
    <property type="molecule type" value="Genomic_DNA"/>
</dbReference>
<dbReference type="EMBL" id="CACRZD030000011">
    <property type="protein sequence ID" value="CAA6667982.1"/>
    <property type="molecule type" value="Genomic_DNA"/>
</dbReference>
<gene>
    <name evidence="7" type="ORF">SI7747_11014376</name>
</gene>
<evidence type="ECO:0000256" key="3">
    <source>
        <dbReference type="ARBA" id="ARBA00022692"/>
    </source>
</evidence>
<dbReference type="PANTHER" id="PTHR11206">
    <property type="entry name" value="MULTIDRUG RESISTANCE PROTEIN"/>
    <property type="match status" value="1"/>
</dbReference>
<dbReference type="InterPro" id="IPR002528">
    <property type="entry name" value="MATE_fam"/>
</dbReference>
<name>A0A7I8JF01_SPIIN</name>
<comment type="similarity">
    <text evidence="2 6">Belongs to the multi antimicrobial extrusion (MATE) (TC 2.A.66.1) family.</text>
</comment>
<dbReference type="Proteomes" id="UP001189122">
    <property type="component" value="Unassembled WGS sequence"/>
</dbReference>
<dbReference type="GO" id="GO:0015297">
    <property type="term" value="F:antiporter activity"/>
    <property type="evidence" value="ECO:0007669"/>
    <property type="project" value="InterPro"/>
</dbReference>
<organism evidence="7">
    <name type="scientific">Spirodela intermedia</name>
    <name type="common">Intermediate duckweed</name>
    <dbReference type="NCBI Taxonomy" id="51605"/>
    <lineage>
        <taxon>Eukaryota</taxon>
        <taxon>Viridiplantae</taxon>
        <taxon>Streptophyta</taxon>
        <taxon>Embryophyta</taxon>
        <taxon>Tracheophyta</taxon>
        <taxon>Spermatophyta</taxon>
        <taxon>Magnoliopsida</taxon>
        <taxon>Liliopsida</taxon>
        <taxon>Araceae</taxon>
        <taxon>Lemnoideae</taxon>
        <taxon>Spirodela</taxon>
    </lineage>
</organism>
<evidence type="ECO:0000256" key="4">
    <source>
        <dbReference type="ARBA" id="ARBA00022989"/>
    </source>
</evidence>
<feature type="transmembrane region" description="Helical" evidence="6">
    <location>
        <begin position="172"/>
        <end position="191"/>
    </location>
</feature>
<feature type="transmembrane region" description="Helical" evidence="6">
    <location>
        <begin position="314"/>
        <end position="334"/>
    </location>
</feature>
<dbReference type="CDD" id="cd13132">
    <property type="entry name" value="MATE_eukaryotic"/>
    <property type="match status" value="1"/>
</dbReference>
<evidence type="ECO:0000313" key="8">
    <source>
        <dbReference type="Proteomes" id="UP001189122"/>
    </source>
</evidence>
<feature type="transmembrane region" description="Helical" evidence="6">
    <location>
        <begin position="98"/>
        <end position="118"/>
    </location>
</feature>
<feature type="transmembrane region" description="Helical" evidence="6">
    <location>
        <begin position="276"/>
        <end position="294"/>
    </location>
</feature>
<evidence type="ECO:0000256" key="2">
    <source>
        <dbReference type="ARBA" id="ARBA00010199"/>
    </source>
</evidence>
<dbReference type="GO" id="GO:1990961">
    <property type="term" value="P:xenobiotic detoxification by transmembrane export across the plasma membrane"/>
    <property type="evidence" value="ECO:0007669"/>
    <property type="project" value="InterPro"/>
</dbReference>
<dbReference type="GO" id="GO:0042910">
    <property type="term" value="F:xenobiotic transmembrane transporter activity"/>
    <property type="evidence" value="ECO:0007669"/>
    <property type="project" value="InterPro"/>
</dbReference>
<keyword evidence="4 6" id="KW-1133">Transmembrane helix</keyword>
<feature type="transmembrane region" description="Helical" evidence="6">
    <location>
        <begin position="396"/>
        <end position="415"/>
    </location>
</feature>